<feature type="domain" description="HTH tetR-type" evidence="3">
    <location>
        <begin position="37"/>
        <end position="97"/>
    </location>
</feature>
<protein>
    <submittedName>
        <fullName evidence="4">TetR/AcrR family transcriptional regulator</fullName>
    </submittedName>
</protein>
<accession>A0ABP9NI58</accession>
<dbReference type="Pfam" id="PF17932">
    <property type="entry name" value="TetR_C_24"/>
    <property type="match status" value="1"/>
</dbReference>
<dbReference type="InterPro" id="IPR001647">
    <property type="entry name" value="HTH_TetR"/>
</dbReference>
<reference evidence="5" key="1">
    <citation type="journal article" date="2019" name="Int. J. Syst. Evol. Microbiol.">
        <title>The Global Catalogue of Microorganisms (GCM) 10K type strain sequencing project: providing services to taxonomists for standard genome sequencing and annotation.</title>
        <authorList>
            <consortium name="The Broad Institute Genomics Platform"/>
            <consortium name="The Broad Institute Genome Sequencing Center for Infectious Disease"/>
            <person name="Wu L."/>
            <person name="Ma J."/>
        </authorList>
    </citation>
    <scope>NUCLEOTIDE SEQUENCE [LARGE SCALE GENOMIC DNA]</scope>
    <source>
        <strain evidence="5">JCM 18302</strain>
    </source>
</reference>
<comment type="caution">
    <text evidence="4">The sequence shown here is derived from an EMBL/GenBank/DDBJ whole genome shotgun (WGS) entry which is preliminary data.</text>
</comment>
<dbReference type="EMBL" id="BAABJO010000003">
    <property type="protein sequence ID" value="GAA5113923.1"/>
    <property type="molecule type" value="Genomic_DNA"/>
</dbReference>
<name>A0ABP9NI58_9PSEU</name>
<dbReference type="PANTHER" id="PTHR30055:SF200">
    <property type="entry name" value="HTH-TYPE TRANSCRIPTIONAL REPRESSOR BDCR"/>
    <property type="match status" value="1"/>
</dbReference>
<dbReference type="PRINTS" id="PR00455">
    <property type="entry name" value="HTHTETR"/>
</dbReference>
<dbReference type="PROSITE" id="PS01081">
    <property type="entry name" value="HTH_TETR_1"/>
    <property type="match status" value="1"/>
</dbReference>
<dbReference type="SUPFAM" id="SSF48498">
    <property type="entry name" value="Tetracyclin repressor-like, C-terminal domain"/>
    <property type="match status" value="1"/>
</dbReference>
<keyword evidence="1 2" id="KW-0238">DNA-binding</keyword>
<dbReference type="InterPro" id="IPR009057">
    <property type="entry name" value="Homeodomain-like_sf"/>
</dbReference>
<dbReference type="Proteomes" id="UP001500804">
    <property type="component" value="Unassembled WGS sequence"/>
</dbReference>
<dbReference type="InterPro" id="IPR050109">
    <property type="entry name" value="HTH-type_TetR-like_transc_reg"/>
</dbReference>
<dbReference type="RefSeq" id="WP_345603593.1">
    <property type="nucleotide sequence ID" value="NZ_BAABJO010000003.1"/>
</dbReference>
<proteinExistence type="predicted"/>
<dbReference type="PROSITE" id="PS50977">
    <property type="entry name" value="HTH_TETR_2"/>
    <property type="match status" value="1"/>
</dbReference>
<evidence type="ECO:0000313" key="4">
    <source>
        <dbReference type="EMBL" id="GAA5113923.1"/>
    </source>
</evidence>
<dbReference type="Pfam" id="PF00440">
    <property type="entry name" value="TetR_N"/>
    <property type="match status" value="1"/>
</dbReference>
<evidence type="ECO:0000259" key="3">
    <source>
        <dbReference type="PROSITE" id="PS50977"/>
    </source>
</evidence>
<gene>
    <name evidence="4" type="ORF">GCM10023320_10240</name>
</gene>
<dbReference type="InterPro" id="IPR041490">
    <property type="entry name" value="KstR2_TetR_C"/>
</dbReference>
<dbReference type="PANTHER" id="PTHR30055">
    <property type="entry name" value="HTH-TYPE TRANSCRIPTIONAL REGULATOR RUTR"/>
    <property type="match status" value="1"/>
</dbReference>
<sequence length="236" mass="25881">MPTSERRRGGGRHPAGALLAALEPGSVPDGFWREDTAPVARALLSSAVRCFAGKGFHATTTRDITAAIGLSPGALYVHFASKEEVLFEVARTGHERALEALRARAGERDSRQLVRGLVTAHVTWHARHHTVARVCQYELAALAPEHLDAVLDLRQRFAAELRAAVERGTREGAFDVPDVNRAVRAILSLGIDLVRWYRLDGADSPEDLGDFYADLALRMIGSSRAERQDSTRIWKG</sequence>
<keyword evidence="5" id="KW-1185">Reference proteome</keyword>
<dbReference type="InterPro" id="IPR023772">
    <property type="entry name" value="DNA-bd_HTH_TetR-type_CS"/>
</dbReference>
<feature type="DNA-binding region" description="H-T-H motif" evidence="2">
    <location>
        <begin position="60"/>
        <end position="79"/>
    </location>
</feature>
<dbReference type="Gene3D" id="1.10.357.10">
    <property type="entry name" value="Tetracycline Repressor, domain 2"/>
    <property type="match status" value="1"/>
</dbReference>
<dbReference type="SUPFAM" id="SSF46689">
    <property type="entry name" value="Homeodomain-like"/>
    <property type="match status" value="1"/>
</dbReference>
<organism evidence="4 5">
    <name type="scientific">Pseudonocardia adelaidensis</name>
    <dbReference type="NCBI Taxonomy" id="648754"/>
    <lineage>
        <taxon>Bacteria</taxon>
        <taxon>Bacillati</taxon>
        <taxon>Actinomycetota</taxon>
        <taxon>Actinomycetes</taxon>
        <taxon>Pseudonocardiales</taxon>
        <taxon>Pseudonocardiaceae</taxon>
        <taxon>Pseudonocardia</taxon>
    </lineage>
</organism>
<evidence type="ECO:0000256" key="1">
    <source>
        <dbReference type="ARBA" id="ARBA00023125"/>
    </source>
</evidence>
<evidence type="ECO:0000256" key="2">
    <source>
        <dbReference type="PROSITE-ProRule" id="PRU00335"/>
    </source>
</evidence>
<evidence type="ECO:0000313" key="5">
    <source>
        <dbReference type="Proteomes" id="UP001500804"/>
    </source>
</evidence>
<dbReference type="InterPro" id="IPR036271">
    <property type="entry name" value="Tet_transcr_reg_TetR-rel_C_sf"/>
</dbReference>